<dbReference type="EMBL" id="BMYV01000001">
    <property type="protein sequence ID" value="GGX59103.1"/>
    <property type="molecule type" value="Genomic_DNA"/>
</dbReference>
<feature type="chain" id="PRO_5036884478" evidence="1">
    <location>
        <begin position="24"/>
        <end position="291"/>
    </location>
</feature>
<reference evidence="2 3" key="1">
    <citation type="journal article" date="2014" name="Int. J. Syst. Evol. Microbiol.">
        <title>Complete genome sequence of Corynebacterium casei LMG S-19264T (=DSM 44701T), isolated from a smear-ripened cheese.</title>
        <authorList>
            <consortium name="US DOE Joint Genome Institute (JGI-PGF)"/>
            <person name="Walter F."/>
            <person name="Albersmeier A."/>
            <person name="Kalinowski J."/>
            <person name="Ruckert C."/>
        </authorList>
    </citation>
    <scope>NUCLEOTIDE SEQUENCE [LARGE SCALE GENOMIC DNA]</scope>
    <source>
        <strain evidence="2 3">KCTC 23968</strain>
    </source>
</reference>
<gene>
    <name evidence="2" type="ORF">GCM10011309_05810</name>
</gene>
<keyword evidence="3" id="KW-1185">Reference proteome</keyword>
<evidence type="ECO:0000313" key="3">
    <source>
        <dbReference type="Proteomes" id="UP000600865"/>
    </source>
</evidence>
<proteinExistence type="predicted"/>
<dbReference type="RefSeq" id="WP_189581048.1">
    <property type="nucleotide sequence ID" value="NZ_BMYV01000001.1"/>
</dbReference>
<comment type="caution">
    <text evidence="2">The sequence shown here is derived from an EMBL/GenBank/DDBJ whole genome shotgun (WGS) entry which is preliminary data.</text>
</comment>
<protein>
    <submittedName>
        <fullName evidence="2">Uncharacterized protein</fullName>
    </submittedName>
</protein>
<evidence type="ECO:0000256" key="1">
    <source>
        <dbReference type="SAM" id="SignalP"/>
    </source>
</evidence>
<dbReference type="AlphaFoldDB" id="A0A918KFE8"/>
<sequence length="291" mass="28193">MSIKKIALAGGVAASLMAGTAYASVIDRPFFQVLGVVVVWGADDAATAAPVVSDFVLLTPASGSAGADLIGGQNVNTVITGSLTPVDGTGPAASGTATNPVTGATSGGALTDAAGVGAGILDASDSLSAFGIDGSTDVSGLTSSHTSSFFVASNAAFDINAVAGGLAKTGDFAADTDIGLEDISLKMSFDTTGVANTVGGLTYGANSQDPGAFVGGVETATGTDLSVVAAAGATGLKVFDGTQRTAATPGSLADQSVRFDNVYDFGGASGYDLSMGSGTISAQVTYTIFVP</sequence>
<evidence type="ECO:0000313" key="2">
    <source>
        <dbReference type="EMBL" id="GGX59103.1"/>
    </source>
</evidence>
<dbReference type="Proteomes" id="UP000600865">
    <property type="component" value="Unassembled WGS sequence"/>
</dbReference>
<organism evidence="2 3">
    <name type="scientific">Litorimonas cladophorae</name>
    <dbReference type="NCBI Taxonomy" id="1220491"/>
    <lineage>
        <taxon>Bacteria</taxon>
        <taxon>Pseudomonadati</taxon>
        <taxon>Pseudomonadota</taxon>
        <taxon>Alphaproteobacteria</taxon>
        <taxon>Maricaulales</taxon>
        <taxon>Robiginitomaculaceae</taxon>
    </lineage>
</organism>
<keyword evidence="1" id="KW-0732">Signal</keyword>
<accession>A0A918KFE8</accession>
<feature type="signal peptide" evidence="1">
    <location>
        <begin position="1"/>
        <end position="23"/>
    </location>
</feature>
<name>A0A918KFE8_9PROT</name>